<reference evidence="1" key="1">
    <citation type="submission" date="2016-05" db="EMBL/GenBank/DDBJ databases">
        <title>WGS assembly of Xenopus laevis.</title>
        <authorList>
            <person name="Session A."/>
            <person name="Uno Y."/>
            <person name="Kwon T."/>
            <person name="Chapman J."/>
            <person name="Toyoda A."/>
            <person name="Takahashi S."/>
            <person name="Fukui A."/>
            <person name="Hikosaka A."/>
            <person name="Putnam N."/>
            <person name="Stites J."/>
            <person name="Van Heeringen S."/>
            <person name="Quigley I."/>
            <person name="Heinz S."/>
            <person name="Hellsten U."/>
            <person name="Lyons J."/>
            <person name="Suzuki A."/>
            <person name="Kondo M."/>
            <person name="Ogino H."/>
            <person name="Ochi H."/>
            <person name="Bogdanovic O."/>
            <person name="Lister R."/>
            <person name="Georgiou G."/>
            <person name="Paranjpe S."/>
            <person name="Van Kruijsbergen I."/>
            <person name="Mozaffari S."/>
            <person name="Shu S."/>
            <person name="Schmutz J."/>
            <person name="Jenkins J."/>
            <person name="Grimwood J."/>
            <person name="Carlson J."/>
            <person name="Mitros T."/>
            <person name="Simakov O."/>
            <person name="Heald R."/>
            <person name="Miller K."/>
            <person name="Haudenschild C."/>
            <person name="Kuroki Y."/>
            <person name="Tanaka T."/>
            <person name="Michiue T."/>
            <person name="Watanabe M."/>
            <person name="Kinoshita T."/>
            <person name="Ohta Y."/>
            <person name="Mawaribuchi S."/>
            <person name="Suzuki Y."/>
            <person name="Haramoto Y."/>
            <person name="Yamamoto T."/>
            <person name="Takagi C."/>
            <person name="Kitzman J."/>
            <person name="Shendure J."/>
            <person name="Nakayama T."/>
            <person name="Izutsu Y."/>
            <person name="Robert J."/>
            <person name="Dichmann D."/>
            <person name="Flajnik M."/>
            <person name="Houston D."/>
            <person name="Marcotte E."/>
            <person name="Wallingford J."/>
            <person name="Ito Y."/>
            <person name="Asashima M."/>
            <person name="Ueno N."/>
            <person name="Matsuda Y."/>
            <person name="Jan Veenstra G."/>
            <person name="Fujiyama A."/>
            <person name="Harland R."/>
            <person name="Taira M."/>
            <person name="Rokhsar D.S."/>
        </authorList>
    </citation>
    <scope>NUCLEOTIDE SEQUENCE</scope>
    <source>
        <strain evidence="1">J</strain>
        <tissue evidence="1">Blood</tissue>
    </source>
</reference>
<proteinExistence type="predicted"/>
<accession>A0A974GYK3</accession>
<evidence type="ECO:0000313" key="1">
    <source>
        <dbReference type="EMBL" id="OCT55623.1"/>
    </source>
</evidence>
<organism evidence="1">
    <name type="scientific">Xenopus laevis</name>
    <name type="common">African clawed frog</name>
    <dbReference type="NCBI Taxonomy" id="8355"/>
    <lineage>
        <taxon>Eukaryota</taxon>
        <taxon>Metazoa</taxon>
        <taxon>Chordata</taxon>
        <taxon>Craniata</taxon>
        <taxon>Vertebrata</taxon>
        <taxon>Euteleostomi</taxon>
        <taxon>Amphibia</taxon>
        <taxon>Batrachia</taxon>
        <taxon>Anura</taxon>
        <taxon>Pipoidea</taxon>
        <taxon>Pipidae</taxon>
        <taxon>Xenopodinae</taxon>
        <taxon>Xenopus</taxon>
        <taxon>Xenopus</taxon>
    </lineage>
</organism>
<dbReference type="AlphaFoldDB" id="A0A974GYK3"/>
<dbReference type="Proteomes" id="UP000694892">
    <property type="component" value="Unassembled WGS sequence"/>
</dbReference>
<name>A0A974GYK3_XENLA</name>
<protein>
    <submittedName>
        <fullName evidence="1">Uncharacterized protein</fullName>
    </submittedName>
</protein>
<dbReference type="EMBL" id="KV480536">
    <property type="protein sequence ID" value="OCT55623.1"/>
    <property type="molecule type" value="Genomic_DNA"/>
</dbReference>
<gene>
    <name evidence="1" type="ORF">XELAEV_18000385mg</name>
</gene>
<sequence length="79" mass="8917">MVLYTHFTLVTKICKNYFFCSYSLKNKGGIVSQLPSLPQLAVVSEKQTLFATHPGTLWRSAEFNQRGPAKMVPIGPRSW</sequence>